<evidence type="ECO:0000313" key="1">
    <source>
        <dbReference type="EMBL" id="SVC94988.1"/>
    </source>
</evidence>
<dbReference type="EMBL" id="UINC01120478">
    <property type="protein sequence ID" value="SVC94988.1"/>
    <property type="molecule type" value="Genomic_DNA"/>
</dbReference>
<organism evidence="1">
    <name type="scientific">marine metagenome</name>
    <dbReference type="NCBI Taxonomy" id="408172"/>
    <lineage>
        <taxon>unclassified sequences</taxon>
        <taxon>metagenomes</taxon>
        <taxon>ecological metagenomes</taxon>
    </lineage>
</organism>
<sequence length="80" mass="8722">IWNAVKNSAKNLNPDGVAAKTNTWAFTALDQQFHYEKICEASGGYGERVDDPAEVPAAIERALHAVKVEKRQALLNIIGS</sequence>
<accession>A0A382RDB1</accession>
<evidence type="ECO:0008006" key="2">
    <source>
        <dbReference type="Google" id="ProtNLM"/>
    </source>
</evidence>
<dbReference type="SUPFAM" id="SSF52518">
    <property type="entry name" value="Thiamin diphosphate-binding fold (THDP-binding)"/>
    <property type="match status" value="1"/>
</dbReference>
<reference evidence="1" key="1">
    <citation type="submission" date="2018-05" db="EMBL/GenBank/DDBJ databases">
        <authorList>
            <person name="Lanie J.A."/>
            <person name="Ng W.-L."/>
            <person name="Kazmierczak K.M."/>
            <person name="Andrzejewski T.M."/>
            <person name="Davidsen T.M."/>
            <person name="Wayne K.J."/>
            <person name="Tettelin H."/>
            <person name="Glass J.I."/>
            <person name="Rusch D."/>
            <person name="Podicherti R."/>
            <person name="Tsui H.-C.T."/>
            <person name="Winkler M.E."/>
        </authorList>
    </citation>
    <scope>NUCLEOTIDE SEQUENCE</scope>
</reference>
<dbReference type="InterPro" id="IPR029061">
    <property type="entry name" value="THDP-binding"/>
</dbReference>
<name>A0A382RDB1_9ZZZZ</name>
<proteinExistence type="predicted"/>
<protein>
    <recommendedName>
        <fullName evidence="2">Thiamine pyrophosphate enzyme TPP-binding domain-containing protein</fullName>
    </recommendedName>
</protein>
<dbReference type="Gene3D" id="3.40.50.970">
    <property type="match status" value="1"/>
</dbReference>
<feature type="non-terminal residue" evidence="1">
    <location>
        <position position="1"/>
    </location>
</feature>
<dbReference type="AlphaFoldDB" id="A0A382RDB1"/>
<gene>
    <name evidence="1" type="ORF">METZ01_LOCUS347842</name>
</gene>